<gene>
    <name evidence="1" type="ORF">SGN30_30690</name>
</gene>
<organism evidence="1 2">
    <name type="scientific">Delftia acidovorans</name>
    <name type="common">Pseudomonas acidovorans</name>
    <name type="synonym">Comamonas acidovorans</name>
    <dbReference type="NCBI Taxonomy" id="80866"/>
    <lineage>
        <taxon>Bacteria</taxon>
        <taxon>Pseudomonadati</taxon>
        <taxon>Pseudomonadota</taxon>
        <taxon>Betaproteobacteria</taxon>
        <taxon>Burkholderiales</taxon>
        <taxon>Comamonadaceae</taxon>
        <taxon>Delftia</taxon>
    </lineage>
</organism>
<evidence type="ECO:0000313" key="1">
    <source>
        <dbReference type="EMBL" id="MDX4957808.1"/>
    </source>
</evidence>
<dbReference type="Proteomes" id="UP001287445">
    <property type="component" value="Unassembled WGS sequence"/>
</dbReference>
<sequence length="406" mass="43618">MSLAPTPANALTTPGLIVHTATAAMSCLSYQVEGVCFFLRCKIAVCWIETSMKISHYVPDVVISTYNEPLRHPWTDLGTLVATSVTAAGSTILGRALDSSAGGLDTPSAMTNYKSADAIGNPAAQLAMMVSGAPVTLPKSLPIPGISELAKFPSQELPNIGRQWTQVPKEIVNTVASDAKKMLEAPGQLLAGLQSIMKTIDGVRQVIEIAETAQQISEAVGTFQQIGSMVSGMTGGSMLFCPGGSSPFYLHMQTELDAPFWRGVLPVEMLYPQSWVPGLGEVGNGYTQTWGATYPRTGEIIQSHPVKASAVLAERVASIIYKSAQPHVYTKVEPGSGFVYFGSHPHRWQMLHPNPASSCIQFGANDSLSLTTFGDGQTDPADGYSWNLWKHYVCCQRRGLYLYSIP</sequence>
<protein>
    <submittedName>
        <fullName evidence="1">TraU family protein</fullName>
    </submittedName>
</protein>
<dbReference type="InterPro" id="IPR009649">
    <property type="entry name" value="TraU"/>
</dbReference>
<reference evidence="1" key="1">
    <citation type="submission" date="2023-11" db="EMBL/GenBank/DDBJ databases">
        <title>Identification and selenium tolerance of Delftia acidovorans R3-25.</title>
        <authorList>
            <person name="Zhang S."/>
            <person name="Liu Y."/>
            <person name="Guo Y."/>
        </authorList>
    </citation>
    <scope>NUCLEOTIDE SEQUENCE</scope>
    <source>
        <strain evidence="1">R3-25</strain>
    </source>
</reference>
<dbReference type="AlphaFoldDB" id="A0AAJ2R893"/>
<evidence type="ECO:0000313" key="2">
    <source>
        <dbReference type="Proteomes" id="UP001287445"/>
    </source>
</evidence>
<proteinExistence type="predicted"/>
<accession>A0AAJ2R893</accession>
<comment type="caution">
    <text evidence="1">The sequence shown here is derived from an EMBL/GenBank/DDBJ whole genome shotgun (WGS) entry which is preliminary data.</text>
</comment>
<dbReference type="Pfam" id="PF06834">
    <property type="entry name" value="TraU"/>
    <property type="match status" value="2"/>
</dbReference>
<name>A0AAJ2R893_DELAC</name>
<dbReference type="EMBL" id="JAWWMZ010000021">
    <property type="protein sequence ID" value="MDX4957808.1"/>
    <property type="molecule type" value="Genomic_DNA"/>
</dbReference>
<dbReference type="RefSeq" id="WP_319076926.1">
    <property type="nucleotide sequence ID" value="NZ_JAWWMZ010000021.1"/>
</dbReference>